<comment type="caution">
    <text evidence="10">The sequence shown here is derived from an EMBL/GenBank/DDBJ whole genome shotgun (WGS) entry which is preliminary data.</text>
</comment>
<dbReference type="Pfam" id="PF23559">
    <property type="entry name" value="WHD_DRP"/>
    <property type="match status" value="1"/>
</dbReference>
<dbReference type="SUPFAM" id="SSF52540">
    <property type="entry name" value="P-loop containing nucleoside triphosphate hydrolases"/>
    <property type="match status" value="1"/>
</dbReference>
<evidence type="ECO:0000256" key="1">
    <source>
        <dbReference type="ARBA" id="ARBA00008894"/>
    </source>
</evidence>
<evidence type="ECO:0000256" key="7">
    <source>
        <dbReference type="SAM" id="Coils"/>
    </source>
</evidence>
<feature type="domain" description="NB-ARC" evidence="8">
    <location>
        <begin position="153"/>
        <end position="316"/>
    </location>
</feature>
<keyword evidence="5" id="KW-0611">Plant defense</keyword>
<dbReference type="InterPro" id="IPR032675">
    <property type="entry name" value="LRR_dom_sf"/>
</dbReference>
<dbReference type="AlphaFoldDB" id="A0A2G9HUP0"/>
<dbReference type="Proteomes" id="UP000231279">
    <property type="component" value="Unassembled WGS sequence"/>
</dbReference>
<evidence type="ECO:0000256" key="6">
    <source>
        <dbReference type="ARBA" id="ARBA00022840"/>
    </source>
</evidence>
<feature type="domain" description="Disease resistance protein winged helix" evidence="9">
    <location>
        <begin position="406"/>
        <end position="471"/>
    </location>
</feature>
<accession>A0A2G9HUP0</accession>
<keyword evidence="11" id="KW-1185">Reference proteome</keyword>
<evidence type="ECO:0000259" key="8">
    <source>
        <dbReference type="Pfam" id="PF00931"/>
    </source>
</evidence>
<evidence type="ECO:0000313" key="11">
    <source>
        <dbReference type="Proteomes" id="UP000231279"/>
    </source>
</evidence>
<dbReference type="FunFam" id="3.40.50.300:FF:001091">
    <property type="entry name" value="Probable disease resistance protein At1g61300"/>
    <property type="match status" value="1"/>
</dbReference>
<evidence type="ECO:0000313" key="10">
    <source>
        <dbReference type="EMBL" id="PIN21236.1"/>
    </source>
</evidence>
<dbReference type="Pfam" id="PF13855">
    <property type="entry name" value="LRR_8"/>
    <property type="match status" value="1"/>
</dbReference>
<evidence type="ECO:0000256" key="3">
    <source>
        <dbReference type="ARBA" id="ARBA00022737"/>
    </source>
</evidence>
<dbReference type="Gene3D" id="3.40.50.300">
    <property type="entry name" value="P-loop containing nucleotide triphosphate hydrolases"/>
    <property type="match status" value="1"/>
</dbReference>
<dbReference type="PANTHER" id="PTHR33463:SF187">
    <property type="entry name" value="AND NB-ARC DOMAIN DISEASE RESISTANCE PROTEIN, PUTATIVE-RELATED"/>
    <property type="match status" value="1"/>
</dbReference>
<protein>
    <submittedName>
        <fullName evidence="10">Apoptotic ATPase</fullName>
    </submittedName>
</protein>
<dbReference type="InterPro" id="IPR058922">
    <property type="entry name" value="WHD_DRP"/>
</dbReference>
<reference evidence="11" key="1">
    <citation type="journal article" date="2018" name="Gigascience">
        <title>Genome assembly of the Pink Ipe (Handroanthus impetiginosus, Bignoniaceae), a highly valued, ecologically keystone Neotropical timber forest tree.</title>
        <authorList>
            <person name="Silva-Junior O.B."/>
            <person name="Grattapaglia D."/>
            <person name="Novaes E."/>
            <person name="Collevatti R.G."/>
        </authorList>
    </citation>
    <scope>NUCLEOTIDE SEQUENCE [LARGE SCALE GENOMIC DNA]</scope>
    <source>
        <strain evidence="11">cv. UFG-1</strain>
    </source>
</reference>
<keyword evidence="6" id="KW-0067">ATP-binding</keyword>
<feature type="coiled-coil region" evidence="7">
    <location>
        <begin position="32"/>
        <end position="95"/>
    </location>
</feature>
<dbReference type="GO" id="GO:0043531">
    <property type="term" value="F:ADP binding"/>
    <property type="evidence" value="ECO:0007669"/>
    <property type="project" value="InterPro"/>
</dbReference>
<comment type="similarity">
    <text evidence="1">Belongs to the disease resistance NB-LRR family.</text>
</comment>
<dbReference type="Pfam" id="PF00931">
    <property type="entry name" value="NB-ARC"/>
    <property type="match status" value="1"/>
</dbReference>
<dbReference type="InterPro" id="IPR042197">
    <property type="entry name" value="Apaf_helical"/>
</dbReference>
<dbReference type="GO" id="GO:0051607">
    <property type="term" value="P:defense response to virus"/>
    <property type="evidence" value="ECO:0007669"/>
    <property type="project" value="UniProtKB-ARBA"/>
</dbReference>
<keyword evidence="4" id="KW-0547">Nucleotide-binding</keyword>
<sequence>MLKRIGESFVSKAKDKLLDCLVDCAQENVLHVNDYKLTLETLERKLNLLTSRASDVKEEIKNAKMSGEKKRKREVKNWLKEIKKIKGEFRQLEEEIQSQGFIGRFLGGDTAAKMNARISELVEQSQHFGELLLDKSCYGEALLTTKLVGETFEKNLERIWKLLATDKVSSIGIYGMGGVGKTTLMKHVNNRLVEAKKSVFWVTVSQECSIMMLQEKIAHVLHLDISNEHNVDIRAAKLNEAFLALAKKKNFFLILDDVWKKFSLEKVGDSLRVEGCTLILTTRSLEVCRQVGCKEEIVVETLNENESWNLFREKLGRGTELIDPKVEEIAKSMAKTCDGLPLGIITIAVSMRGVTRNYAWRNALRELKESSFRQDDDEEDNVFKVLKYSFDRLDQRHRHCFLYFSLYPEDYAVRVKKLVSNFISKELVDTKKSMEAQFDEGRAIVDRLVNVCLLESVRSDWVRMHDLLRAMALKITRGKTMVLAGCSLNQIPNEEEYWTKDLEKVSLMWNNIVEIPADMSPNCPKLSTLLLYQSPLNFISESFFSQMNGLCVLDLSYTAIKELPNSISNLEGLKALLLEYCRKLVYVPYLGKLKALKELDLSGTGITEVPQGMEKVVNLKRLLMRDADCLKLFPRDLLPNFPYLQCLYLPFHIQIPIEEVESLKELQEYQGPVKDMCDFNRFIRSQQSKRYDTNYYIVVTNCVGRPNVQSVYQNFNW</sequence>
<dbReference type="OrthoDB" id="1926275at2759"/>
<dbReference type="Gene3D" id="1.10.8.430">
    <property type="entry name" value="Helical domain of apoptotic protease-activating factors"/>
    <property type="match status" value="1"/>
</dbReference>
<evidence type="ECO:0000256" key="4">
    <source>
        <dbReference type="ARBA" id="ARBA00022741"/>
    </source>
</evidence>
<evidence type="ECO:0000259" key="9">
    <source>
        <dbReference type="Pfam" id="PF23559"/>
    </source>
</evidence>
<dbReference type="GO" id="GO:0005524">
    <property type="term" value="F:ATP binding"/>
    <property type="evidence" value="ECO:0007669"/>
    <property type="project" value="UniProtKB-KW"/>
</dbReference>
<dbReference type="EMBL" id="NKXS01000980">
    <property type="protein sequence ID" value="PIN21236.1"/>
    <property type="molecule type" value="Genomic_DNA"/>
</dbReference>
<evidence type="ECO:0000256" key="5">
    <source>
        <dbReference type="ARBA" id="ARBA00022821"/>
    </source>
</evidence>
<dbReference type="InterPro" id="IPR002182">
    <property type="entry name" value="NB-ARC"/>
</dbReference>
<dbReference type="FunFam" id="1.10.8.430:FF:000003">
    <property type="entry name" value="Probable disease resistance protein At5g66910"/>
    <property type="match status" value="1"/>
</dbReference>
<dbReference type="FunFam" id="1.10.10.10:FF:000322">
    <property type="entry name" value="Probable disease resistance protein At1g63360"/>
    <property type="match status" value="1"/>
</dbReference>
<gene>
    <name evidence="10" type="ORF">CDL12_06067</name>
</gene>
<proteinExistence type="inferred from homology"/>
<dbReference type="Gene3D" id="3.80.10.10">
    <property type="entry name" value="Ribonuclease Inhibitor"/>
    <property type="match status" value="1"/>
</dbReference>
<keyword evidence="3" id="KW-0677">Repeat</keyword>
<dbReference type="SUPFAM" id="SSF52058">
    <property type="entry name" value="L domain-like"/>
    <property type="match status" value="1"/>
</dbReference>
<dbReference type="PRINTS" id="PR00364">
    <property type="entry name" value="DISEASERSIST"/>
</dbReference>
<evidence type="ECO:0000256" key="2">
    <source>
        <dbReference type="ARBA" id="ARBA00022614"/>
    </source>
</evidence>
<dbReference type="InterPro" id="IPR050905">
    <property type="entry name" value="Plant_NBS-LRR"/>
</dbReference>
<dbReference type="InterPro" id="IPR001611">
    <property type="entry name" value="Leu-rich_rpt"/>
</dbReference>
<dbReference type="InterPro" id="IPR027417">
    <property type="entry name" value="P-loop_NTPase"/>
</dbReference>
<name>A0A2G9HUP0_9LAMI</name>
<organism evidence="10 11">
    <name type="scientific">Handroanthus impetiginosus</name>
    <dbReference type="NCBI Taxonomy" id="429701"/>
    <lineage>
        <taxon>Eukaryota</taxon>
        <taxon>Viridiplantae</taxon>
        <taxon>Streptophyta</taxon>
        <taxon>Embryophyta</taxon>
        <taxon>Tracheophyta</taxon>
        <taxon>Spermatophyta</taxon>
        <taxon>Magnoliopsida</taxon>
        <taxon>eudicotyledons</taxon>
        <taxon>Gunneridae</taxon>
        <taxon>Pentapetalae</taxon>
        <taxon>asterids</taxon>
        <taxon>lamiids</taxon>
        <taxon>Lamiales</taxon>
        <taxon>Bignoniaceae</taxon>
        <taxon>Crescentiina</taxon>
        <taxon>Tabebuia alliance</taxon>
        <taxon>Handroanthus</taxon>
    </lineage>
</organism>
<dbReference type="PANTHER" id="PTHR33463">
    <property type="entry name" value="NB-ARC DOMAIN-CONTAINING PROTEIN-RELATED"/>
    <property type="match status" value="1"/>
</dbReference>
<keyword evidence="2" id="KW-0433">Leucine-rich repeat</keyword>
<keyword evidence="7" id="KW-0175">Coiled coil</keyword>
<dbReference type="STRING" id="429701.A0A2G9HUP0"/>